<accession>A0A4U3KWD0</accession>
<organism evidence="2 3">
    <name type="scientific">Ilyomonas limi</name>
    <dbReference type="NCBI Taxonomy" id="2575867"/>
    <lineage>
        <taxon>Bacteria</taxon>
        <taxon>Pseudomonadati</taxon>
        <taxon>Bacteroidota</taxon>
        <taxon>Chitinophagia</taxon>
        <taxon>Chitinophagales</taxon>
        <taxon>Chitinophagaceae</taxon>
        <taxon>Ilyomonas</taxon>
    </lineage>
</organism>
<feature type="transmembrane region" description="Helical" evidence="1">
    <location>
        <begin position="308"/>
        <end position="325"/>
    </location>
</feature>
<evidence type="ECO:0000313" key="3">
    <source>
        <dbReference type="Proteomes" id="UP000305848"/>
    </source>
</evidence>
<keyword evidence="1" id="KW-0812">Transmembrane</keyword>
<evidence type="ECO:0000313" key="2">
    <source>
        <dbReference type="EMBL" id="TKK66682.1"/>
    </source>
</evidence>
<keyword evidence="1" id="KW-0472">Membrane</keyword>
<name>A0A4U3KWD0_9BACT</name>
<dbReference type="OrthoDB" id="1111222at2"/>
<feature type="transmembrane region" description="Helical" evidence="1">
    <location>
        <begin position="33"/>
        <end position="52"/>
    </location>
</feature>
<reference evidence="2 3" key="1">
    <citation type="submission" date="2019-05" db="EMBL/GenBank/DDBJ databases">
        <title>Panacibacter sp. strain 17mud1-8 Genome sequencing and assembly.</title>
        <authorList>
            <person name="Chhetri G."/>
        </authorList>
    </citation>
    <scope>NUCLEOTIDE SEQUENCE [LARGE SCALE GENOMIC DNA]</scope>
    <source>
        <strain evidence="2 3">17mud1-8</strain>
    </source>
</reference>
<proteinExistence type="predicted"/>
<evidence type="ECO:0000256" key="1">
    <source>
        <dbReference type="SAM" id="Phobius"/>
    </source>
</evidence>
<comment type="caution">
    <text evidence="2">The sequence shown here is derived from an EMBL/GenBank/DDBJ whole genome shotgun (WGS) entry which is preliminary data.</text>
</comment>
<keyword evidence="1" id="KW-1133">Transmembrane helix</keyword>
<dbReference type="AlphaFoldDB" id="A0A4U3KWD0"/>
<protein>
    <submittedName>
        <fullName evidence="2">DUF4350 domain-containing protein</fullName>
    </submittedName>
</protein>
<dbReference type="Proteomes" id="UP000305848">
    <property type="component" value="Unassembled WGS sequence"/>
</dbReference>
<keyword evidence="3" id="KW-1185">Reference proteome</keyword>
<gene>
    <name evidence="2" type="ORF">FC093_16735</name>
</gene>
<sequence>MVRWLYRVGASFLYYPKRLPYYSKQNTAPMKKWIPYIAGAILLIALSTLLLLHKEPHKFDGRITFNPKDKIPYGTYAAYHLLQQQFPKAAIEINHYAPELWQNLSLDSSGQVLLIVNSYFNPTESELDKLTAFAQKGNAVFISCLQMNKTARLFFKIQQEEVFNPFTVKNDYGVINMYDSFAVTLDSRTYTVPLQFVYPGVSYNNRFTKYDSLFTYPLGYNGDDKMPNLLAINTQKGSIFLHTAPITFTNFFVLYNNNHQYYEKLMSLFPANTKRIVWDEYFLLYKQKNRDNKDYKGLLSVLLSHKNFYDAFWMLIILLALYFLTEIKRRQRLIPEYNRPANDSLKFVTTIGKLYYEKGDHKNLAEKLTHFFLDYVRNKYKLPTNELNTAFVQQLSLKTGIPAEELNKLMDMLIHIKLSDRLSEQQLLQYHQQLENFYSKA</sequence>
<dbReference type="EMBL" id="SZQL01000014">
    <property type="protein sequence ID" value="TKK66682.1"/>
    <property type="molecule type" value="Genomic_DNA"/>
</dbReference>